<dbReference type="PANTHER" id="PTHR45953:SF1">
    <property type="entry name" value="IDURONATE 2-SULFATASE"/>
    <property type="match status" value="1"/>
</dbReference>
<dbReference type="PANTHER" id="PTHR45953">
    <property type="entry name" value="IDURONATE 2-SULFATASE"/>
    <property type="match status" value="1"/>
</dbReference>
<feature type="chain" id="PRO_5045059802" evidence="3">
    <location>
        <begin position="23"/>
        <end position="643"/>
    </location>
</feature>
<keyword evidence="2" id="KW-0378">Hydrolase</keyword>
<comment type="caution">
    <text evidence="5">The sequence shown here is derived from an EMBL/GenBank/DDBJ whole genome shotgun (WGS) entry which is preliminary data.</text>
</comment>
<dbReference type="SUPFAM" id="SSF53649">
    <property type="entry name" value="Alkaline phosphatase-like"/>
    <property type="match status" value="1"/>
</dbReference>
<evidence type="ECO:0000313" key="5">
    <source>
        <dbReference type="EMBL" id="MER2494361.1"/>
    </source>
</evidence>
<gene>
    <name evidence="5" type="ORF">ABS311_21005</name>
</gene>
<dbReference type="PROSITE" id="PS51257">
    <property type="entry name" value="PROKAR_LIPOPROTEIN"/>
    <property type="match status" value="1"/>
</dbReference>
<dbReference type="RefSeq" id="WP_350403390.1">
    <property type="nucleotide sequence ID" value="NZ_JBELOE010000296.1"/>
</dbReference>
<keyword evidence="3" id="KW-0732">Signal</keyword>
<keyword evidence="1" id="KW-0479">Metal-binding</keyword>
<feature type="signal peptide" evidence="3">
    <location>
        <begin position="1"/>
        <end position="22"/>
    </location>
</feature>
<keyword evidence="6" id="KW-1185">Reference proteome</keyword>
<accession>A0ABV1RN41</accession>
<evidence type="ECO:0000259" key="4">
    <source>
        <dbReference type="Pfam" id="PF00884"/>
    </source>
</evidence>
<dbReference type="InterPro" id="IPR000917">
    <property type="entry name" value="Sulfatase_N"/>
</dbReference>
<organism evidence="5 6">
    <name type="scientific">Catenovulum sediminis</name>
    <dbReference type="NCBI Taxonomy" id="1740262"/>
    <lineage>
        <taxon>Bacteria</taxon>
        <taxon>Pseudomonadati</taxon>
        <taxon>Pseudomonadota</taxon>
        <taxon>Gammaproteobacteria</taxon>
        <taxon>Alteromonadales</taxon>
        <taxon>Alteromonadaceae</taxon>
        <taxon>Catenovulum</taxon>
    </lineage>
</organism>
<reference evidence="5 6" key="1">
    <citation type="submission" date="2024-06" db="EMBL/GenBank/DDBJ databases">
        <authorList>
            <person name="Chen R.Y."/>
        </authorList>
    </citation>
    <scope>NUCLEOTIDE SEQUENCE [LARGE SCALE GENOMIC DNA]</scope>
    <source>
        <strain evidence="5 6">D2</strain>
    </source>
</reference>
<sequence length="643" mass="72554">MKLSLFSSRNLLVSCLIPLALAGCSTSENHQPSTEDNKVFEPKAATPAFKSKPNILWIITDDQRPDSVSYYNKLVYGQAESPLGYVESPNIDKLAEEGVFFTQAFNQAPVCGPSRGSMLSGRYPFRNGHYAFELTHQNPDFVKPTVSQSIRDYGYQTATFGKEDSYIFKWGPGQGFHDANLYDYQVHFKHDLQKNGIGDLFTKTLYDWSNEQNPKQGAVETVLYPNGEKKQYFISRHNAELTQQDLAEIESVNQEFGLLRAYTRANTSLILGGENPKPAGETVDAYIVKEFKNYLENANQEFKTSWGKTAKGADTRLPQFLNLGFHLPHTPVLPPKSFRDRFKDKVYDIPKFEKSELAKLPEQLRRIYNAGKIDAMTYEQKQQAIRDYYAFTAYGDALIGDAVEAFKKYSIENGQEYLIVFAIGDHSWHLGEQGMEAKFGPWKQSVANAVLVVSSDKSVVPSGGVYRDLVEFVDFAPTILSAAGADVYQEKFSYLDGLNLFDVYNENLPKRDYILGEINVIAGPRAYLHTKRFRFSMRTRPFNGLVKAHQLGKNLKWALNAPAEKVEMSLYDLEKDPLERNNVAYDPEYKALAAWFRQKLGNIVLGDGRAEADWSKANSYHISNFAAGADDKIADIPADLIPE</sequence>
<name>A0ABV1RN41_9ALTE</name>
<evidence type="ECO:0000256" key="3">
    <source>
        <dbReference type="SAM" id="SignalP"/>
    </source>
</evidence>
<protein>
    <submittedName>
        <fullName evidence="5">Sulfatase-like hydrolase/transferase</fullName>
    </submittedName>
</protein>
<dbReference type="CDD" id="cd16153">
    <property type="entry name" value="sulfatase_like"/>
    <property type="match status" value="1"/>
</dbReference>
<evidence type="ECO:0000313" key="6">
    <source>
        <dbReference type="Proteomes" id="UP001467690"/>
    </source>
</evidence>
<dbReference type="Proteomes" id="UP001467690">
    <property type="component" value="Unassembled WGS sequence"/>
</dbReference>
<evidence type="ECO:0000256" key="2">
    <source>
        <dbReference type="ARBA" id="ARBA00022801"/>
    </source>
</evidence>
<evidence type="ECO:0000256" key="1">
    <source>
        <dbReference type="ARBA" id="ARBA00022723"/>
    </source>
</evidence>
<dbReference type="EMBL" id="JBELOE010000296">
    <property type="protein sequence ID" value="MER2494361.1"/>
    <property type="molecule type" value="Genomic_DNA"/>
</dbReference>
<proteinExistence type="predicted"/>
<feature type="domain" description="Sulfatase N-terminal" evidence="4">
    <location>
        <begin position="53"/>
        <end position="485"/>
    </location>
</feature>
<dbReference type="InterPro" id="IPR017850">
    <property type="entry name" value="Alkaline_phosphatase_core_sf"/>
</dbReference>
<dbReference type="Gene3D" id="3.40.720.10">
    <property type="entry name" value="Alkaline Phosphatase, subunit A"/>
    <property type="match status" value="1"/>
</dbReference>
<dbReference type="Pfam" id="PF00884">
    <property type="entry name" value="Sulfatase"/>
    <property type="match status" value="1"/>
</dbReference>